<dbReference type="GO" id="GO:0005737">
    <property type="term" value="C:cytoplasm"/>
    <property type="evidence" value="ECO:0007669"/>
    <property type="project" value="TreeGrafter"/>
</dbReference>
<reference evidence="10 11" key="1">
    <citation type="journal article" date="2018" name="Genome Biol. Evol.">
        <title>Multiple Roots of Fruiting Body Formation in Amoebozoa.</title>
        <authorList>
            <person name="Hillmann F."/>
            <person name="Forbes G."/>
            <person name="Novohradska S."/>
            <person name="Ferling I."/>
            <person name="Riege K."/>
            <person name="Groth M."/>
            <person name="Westermann M."/>
            <person name="Marz M."/>
            <person name="Spaller T."/>
            <person name="Winckler T."/>
            <person name="Schaap P."/>
            <person name="Glockner G."/>
        </authorList>
    </citation>
    <scope>NUCLEOTIDE SEQUENCE [LARGE SCALE GENOMIC DNA]</scope>
    <source>
        <strain evidence="10 11">Jena</strain>
    </source>
</reference>
<dbReference type="PROSITE" id="PS50011">
    <property type="entry name" value="PROTEIN_KINASE_DOM"/>
    <property type="match status" value="1"/>
</dbReference>
<evidence type="ECO:0000259" key="9">
    <source>
        <dbReference type="PROSITE" id="PS50011"/>
    </source>
</evidence>
<evidence type="ECO:0000256" key="2">
    <source>
        <dbReference type="ARBA" id="ARBA00022741"/>
    </source>
</evidence>
<evidence type="ECO:0000256" key="7">
    <source>
        <dbReference type="RuleBase" id="RU000304"/>
    </source>
</evidence>
<keyword evidence="4 6" id="KW-0067">ATP-binding</keyword>
<dbReference type="OrthoDB" id="15247at2759"/>
<dbReference type="PANTHER" id="PTHR11042">
    <property type="entry name" value="EUKARYOTIC TRANSLATION INITIATION FACTOR 2-ALPHA KINASE EIF2-ALPHA KINASE -RELATED"/>
    <property type="match status" value="1"/>
</dbReference>
<organism evidence="10 11">
    <name type="scientific">Planoprotostelium fungivorum</name>
    <dbReference type="NCBI Taxonomy" id="1890364"/>
    <lineage>
        <taxon>Eukaryota</taxon>
        <taxon>Amoebozoa</taxon>
        <taxon>Evosea</taxon>
        <taxon>Variosea</taxon>
        <taxon>Cavosteliida</taxon>
        <taxon>Cavosteliaceae</taxon>
        <taxon>Planoprotostelium</taxon>
    </lineage>
</organism>
<feature type="region of interest" description="Disordered" evidence="8">
    <location>
        <begin position="329"/>
        <end position="373"/>
    </location>
</feature>
<dbReference type="GO" id="GO:0004674">
    <property type="term" value="F:protein serine/threonine kinase activity"/>
    <property type="evidence" value="ECO:0007669"/>
    <property type="project" value="UniProtKB-KW"/>
</dbReference>
<gene>
    <name evidence="10" type="ORF">PROFUN_00056</name>
</gene>
<dbReference type="InParanoid" id="A0A2P6P0J0"/>
<keyword evidence="11" id="KW-1185">Reference proteome</keyword>
<comment type="similarity">
    <text evidence="5">Belongs to the protein kinase superfamily. Ser/Thr protein kinase family. GCN2 subfamily.</text>
</comment>
<evidence type="ECO:0000313" key="11">
    <source>
        <dbReference type="Proteomes" id="UP000241769"/>
    </source>
</evidence>
<evidence type="ECO:0000313" key="10">
    <source>
        <dbReference type="EMBL" id="PRP89714.1"/>
    </source>
</evidence>
<dbReference type="InterPro" id="IPR050339">
    <property type="entry name" value="CC_SR_Kinase"/>
</dbReference>
<name>A0A2P6P0J0_9EUKA</name>
<dbReference type="GO" id="GO:0005634">
    <property type="term" value="C:nucleus"/>
    <property type="evidence" value="ECO:0007669"/>
    <property type="project" value="TreeGrafter"/>
</dbReference>
<dbReference type="PROSITE" id="PS00108">
    <property type="entry name" value="PROTEIN_KINASE_ST"/>
    <property type="match status" value="1"/>
</dbReference>
<keyword evidence="7" id="KW-0723">Serine/threonine-protein kinase</keyword>
<evidence type="ECO:0000256" key="1">
    <source>
        <dbReference type="ARBA" id="ARBA00022679"/>
    </source>
</evidence>
<dbReference type="Proteomes" id="UP000241769">
    <property type="component" value="Unassembled WGS sequence"/>
</dbReference>
<dbReference type="SMART" id="SM00220">
    <property type="entry name" value="S_TKc"/>
    <property type="match status" value="1"/>
</dbReference>
<dbReference type="EMBL" id="MDYQ01000001">
    <property type="protein sequence ID" value="PRP89714.1"/>
    <property type="molecule type" value="Genomic_DNA"/>
</dbReference>
<feature type="compositionally biased region" description="Basic and acidic residues" evidence="8">
    <location>
        <begin position="358"/>
        <end position="373"/>
    </location>
</feature>
<feature type="compositionally biased region" description="Low complexity" evidence="8">
    <location>
        <begin position="1"/>
        <end position="21"/>
    </location>
</feature>
<sequence length="373" mass="42310">MQGFVTPQRTAPTTPTALPMPDQSVFESQSFSERKKQKRPPAPYSLPSMKTCDFTPFQAADASHSFHHGYSHHKTIGTGYSGTVFSVKSKEGIFAVKKRRQYKGARDRNEALREFEIGRKITKHPHTLTYYDAWEEEGTLHIKTELCAESLNDLLDRNSGHKVIISEDAMWNYVLDITLGLKHIHECGYIHMDIKPENILVKEGRVKIGDFGSAISSTRMDTDIEEGDSRYVAPEVINDPSSVSFASDIFSFGITIYEMMLNSVELPTSGTLWQKLRSNQIDFSPQTMSGRRVSGGGRTEDTYSHDLKDVILSHPTVMQTLYKRMYVRSPNDPSPMSQFHKQTNDQESFDELLGVPGNRRDRANSSEDILFRR</sequence>
<dbReference type="GO" id="GO:0110031">
    <property type="term" value="P:negative regulation of G2/MI transition of meiotic cell cycle"/>
    <property type="evidence" value="ECO:0007669"/>
    <property type="project" value="TreeGrafter"/>
</dbReference>
<evidence type="ECO:0000256" key="6">
    <source>
        <dbReference type="PROSITE-ProRule" id="PRU10141"/>
    </source>
</evidence>
<dbReference type="PROSITE" id="PS00107">
    <property type="entry name" value="PROTEIN_KINASE_ATP"/>
    <property type="match status" value="1"/>
</dbReference>
<dbReference type="InterPro" id="IPR017441">
    <property type="entry name" value="Protein_kinase_ATP_BS"/>
</dbReference>
<keyword evidence="3 10" id="KW-0418">Kinase</keyword>
<dbReference type="PANTHER" id="PTHR11042:SF190">
    <property type="entry name" value="MITOSIS INHIBITOR PROTEIN KINASE MIK1"/>
    <property type="match status" value="1"/>
</dbReference>
<keyword evidence="2 6" id="KW-0547">Nucleotide-binding</keyword>
<keyword evidence="1" id="KW-0808">Transferase</keyword>
<evidence type="ECO:0000256" key="4">
    <source>
        <dbReference type="ARBA" id="ARBA00022840"/>
    </source>
</evidence>
<dbReference type="SUPFAM" id="SSF56112">
    <property type="entry name" value="Protein kinase-like (PK-like)"/>
    <property type="match status" value="1"/>
</dbReference>
<accession>A0A2P6P0J0</accession>
<evidence type="ECO:0000256" key="8">
    <source>
        <dbReference type="SAM" id="MobiDB-lite"/>
    </source>
</evidence>
<dbReference type="GO" id="GO:0005524">
    <property type="term" value="F:ATP binding"/>
    <property type="evidence" value="ECO:0007669"/>
    <property type="project" value="UniProtKB-UniRule"/>
</dbReference>
<dbReference type="FunCoup" id="A0A2P6P0J0">
    <property type="interactions" value="92"/>
</dbReference>
<feature type="binding site" evidence="6">
    <location>
        <position position="98"/>
    </location>
    <ligand>
        <name>ATP</name>
        <dbReference type="ChEBI" id="CHEBI:30616"/>
    </ligand>
</feature>
<protein>
    <submittedName>
        <fullName evidence="10">Membrane-associated tyrosine-and threonine-specific cdc2-inhibitory kinase-like</fullName>
    </submittedName>
</protein>
<proteinExistence type="inferred from homology"/>
<dbReference type="Pfam" id="PF00069">
    <property type="entry name" value="Pkinase"/>
    <property type="match status" value="1"/>
</dbReference>
<dbReference type="InterPro" id="IPR011009">
    <property type="entry name" value="Kinase-like_dom_sf"/>
</dbReference>
<feature type="region of interest" description="Disordered" evidence="8">
    <location>
        <begin position="1"/>
        <end position="47"/>
    </location>
</feature>
<feature type="domain" description="Protein kinase" evidence="9">
    <location>
        <begin position="70"/>
        <end position="349"/>
    </location>
</feature>
<dbReference type="Gene3D" id="1.10.510.10">
    <property type="entry name" value="Transferase(Phosphotransferase) domain 1"/>
    <property type="match status" value="1"/>
</dbReference>
<dbReference type="InterPro" id="IPR008271">
    <property type="entry name" value="Ser/Thr_kinase_AS"/>
</dbReference>
<dbReference type="InterPro" id="IPR000719">
    <property type="entry name" value="Prot_kinase_dom"/>
</dbReference>
<evidence type="ECO:0000256" key="5">
    <source>
        <dbReference type="ARBA" id="ARBA00037982"/>
    </source>
</evidence>
<evidence type="ECO:0000256" key="3">
    <source>
        <dbReference type="ARBA" id="ARBA00022777"/>
    </source>
</evidence>
<dbReference type="STRING" id="1890364.A0A2P6P0J0"/>
<comment type="caution">
    <text evidence="10">The sequence shown here is derived from an EMBL/GenBank/DDBJ whole genome shotgun (WGS) entry which is preliminary data.</text>
</comment>
<dbReference type="AlphaFoldDB" id="A0A2P6P0J0"/>
<dbReference type="Gene3D" id="3.30.200.20">
    <property type="entry name" value="Phosphorylase Kinase, domain 1"/>
    <property type="match status" value="1"/>
</dbReference>